<evidence type="ECO:0008006" key="4">
    <source>
        <dbReference type="Google" id="ProtNLM"/>
    </source>
</evidence>
<keyword evidence="1" id="KW-0812">Transmembrane</keyword>
<accession>A0ABS1HE44</accession>
<keyword evidence="1" id="KW-1133">Transmembrane helix</keyword>
<dbReference type="Proteomes" id="UP000605676">
    <property type="component" value="Unassembled WGS sequence"/>
</dbReference>
<gene>
    <name evidence="2" type="ORF">JIV24_01055</name>
</gene>
<sequence length="62" mass="6717">MKNLNELGVQEMDAKEVNSTVGGVVLWVLGAIAGGMIYDYLNNSSECNAAMAEGFERGMNRF</sequence>
<dbReference type="RefSeq" id="WP_200463141.1">
    <property type="nucleotide sequence ID" value="NZ_JAENRR010000002.1"/>
</dbReference>
<dbReference type="EMBL" id="JAENRR010000002">
    <property type="protein sequence ID" value="MBK3515909.1"/>
    <property type="molecule type" value="Genomic_DNA"/>
</dbReference>
<organism evidence="2 3">
    <name type="scientific">Carboxylicivirga marina</name>
    <dbReference type="NCBI Taxonomy" id="2800988"/>
    <lineage>
        <taxon>Bacteria</taxon>
        <taxon>Pseudomonadati</taxon>
        <taxon>Bacteroidota</taxon>
        <taxon>Bacteroidia</taxon>
        <taxon>Marinilabiliales</taxon>
        <taxon>Marinilabiliaceae</taxon>
        <taxon>Carboxylicivirga</taxon>
    </lineage>
</organism>
<evidence type="ECO:0000313" key="2">
    <source>
        <dbReference type="EMBL" id="MBK3515909.1"/>
    </source>
</evidence>
<keyword evidence="3" id="KW-1185">Reference proteome</keyword>
<comment type="caution">
    <text evidence="2">The sequence shown here is derived from an EMBL/GenBank/DDBJ whole genome shotgun (WGS) entry which is preliminary data.</text>
</comment>
<feature type="transmembrane region" description="Helical" evidence="1">
    <location>
        <begin position="20"/>
        <end position="41"/>
    </location>
</feature>
<evidence type="ECO:0000313" key="3">
    <source>
        <dbReference type="Proteomes" id="UP000605676"/>
    </source>
</evidence>
<reference evidence="2 3" key="1">
    <citation type="submission" date="2021-01" db="EMBL/GenBank/DDBJ databases">
        <title>Carboxyliciviraga sp.nov., isolated from coastal sediments.</title>
        <authorList>
            <person name="Lu D."/>
            <person name="Zhang T."/>
        </authorList>
    </citation>
    <scope>NUCLEOTIDE SEQUENCE [LARGE SCALE GENOMIC DNA]</scope>
    <source>
        <strain evidence="2 3">N1Y132</strain>
    </source>
</reference>
<proteinExistence type="predicted"/>
<name>A0ABS1HE44_9BACT</name>
<evidence type="ECO:0000256" key="1">
    <source>
        <dbReference type="SAM" id="Phobius"/>
    </source>
</evidence>
<protein>
    <recommendedName>
        <fullName evidence="4">Class IIb bacteriocin, lactobin A/cerein 7B family</fullName>
    </recommendedName>
</protein>
<keyword evidence="1" id="KW-0472">Membrane</keyword>